<name>A0ABQ0NVY8_9PROT</name>
<keyword evidence="1" id="KW-1133">Transmembrane helix</keyword>
<comment type="caution">
    <text evidence="2">The sequence shown here is derived from an EMBL/GenBank/DDBJ whole genome shotgun (WGS) entry which is preliminary data.</text>
</comment>
<dbReference type="RefSeq" id="WP_018979627.1">
    <property type="nucleotide sequence ID" value="NZ_BAQD01000001.1"/>
</dbReference>
<accession>A0ABQ0NVY8</accession>
<evidence type="ECO:0000313" key="3">
    <source>
        <dbReference type="Proteomes" id="UP001062901"/>
    </source>
</evidence>
<gene>
    <name evidence="2" type="ORF">AA15669_0086</name>
</gene>
<keyword evidence="1" id="KW-0812">Transmembrane</keyword>
<reference evidence="2" key="1">
    <citation type="submission" date="2013-04" db="EMBL/GenBank/DDBJ databases">
        <title>The genome sequencing project of 58 acetic acid bacteria.</title>
        <authorList>
            <person name="Okamoto-Kainuma A."/>
            <person name="Ishikawa M."/>
            <person name="Umino S."/>
            <person name="Koizumi Y."/>
            <person name="Shiwa Y."/>
            <person name="Yoshikawa H."/>
            <person name="Matsutani M."/>
            <person name="Matsushita K."/>
        </authorList>
    </citation>
    <scope>NUCLEOTIDE SEQUENCE</scope>
    <source>
        <strain evidence="2">DSM 15669</strain>
    </source>
</reference>
<protein>
    <recommendedName>
        <fullName evidence="4">DUF2125 domain-containing protein</fullName>
    </recommendedName>
</protein>
<evidence type="ECO:0008006" key="4">
    <source>
        <dbReference type="Google" id="ProtNLM"/>
    </source>
</evidence>
<proteinExistence type="predicted"/>
<evidence type="ECO:0000256" key="1">
    <source>
        <dbReference type="SAM" id="Phobius"/>
    </source>
</evidence>
<keyword evidence="3" id="KW-1185">Reference proteome</keyword>
<keyword evidence="1" id="KW-0472">Membrane</keyword>
<dbReference type="EMBL" id="BAQD01000001">
    <property type="protein sequence ID" value="GBQ04675.1"/>
    <property type="molecule type" value="Genomic_DNA"/>
</dbReference>
<sequence>MTHTSLFSYPDASLPEAQRGVTKRMMSRLSYMVGALSCVGMFGVLSPLASAKTLPPLSEACFTYTPGHAKDGSHTLASTDFRAVLPGTGLSLRIASTQLTDHSHHLDASALERINAAAAYAALSALNHGVSDACQGMPIPETDEVKGATPEAHWSIATLSRTGKTDITVKNIHLSVLTTSPGIHVKFDAIGLPTDHPLLPSKGSGDLTFYPAATPPYHVDLHSLRNTIGKSEIEGKGTLWVAPGVQNLKGTLHLSISHIGALIQRVSTVAPVSVTAGLSVARMMSNTEGADMSGWDIQLNDGKAVVNGISIPLPKH</sequence>
<organism evidence="2 3">
    <name type="scientific">Saccharibacter floricola DSM 15669</name>
    <dbReference type="NCBI Taxonomy" id="1123227"/>
    <lineage>
        <taxon>Bacteria</taxon>
        <taxon>Pseudomonadati</taxon>
        <taxon>Pseudomonadota</taxon>
        <taxon>Alphaproteobacteria</taxon>
        <taxon>Acetobacterales</taxon>
        <taxon>Acetobacteraceae</taxon>
        <taxon>Saccharibacter</taxon>
    </lineage>
</organism>
<feature type="transmembrane region" description="Helical" evidence="1">
    <location>
        <begin position="29"/>
        <end position="49"/>
    </location>
</feature>
<dbReference type="Proteomes" id="UP001062901">
    <property type="component" value="Unassembled WGS sequence"/>
</dbReference>
<evidence type="ECO:0000313" key="2">
    <source>
        <dbReference type="EMBL" id="GBQ04675.1"/>
    </source>
</evidence>